<dbReference type="PANTHER" id="PTHR47926">
    <property type="entry name" value="PENTATRICOPEPTIDE REPEAT-CONTAINING PROTEIN"/>
    <property type="match status" value="1"/>
</dbReference>
<dbReference type="OrthoDB" id="185373at2759"/>
<dbReference type="Gene3D" id="1.25.40.10">
    <property type="entry name" value="Tetratricopeptide repeat domain"/>
    <property type="match status" value="5"/>
</dbReference>
<keyword evidence="1" id="KW-0677">Repeat</keyword>
<dbReference type="GO" id="GO:0009451">
    <property type="term" value="P:RNA modification"/>
    <property type="evidence" value="ECO:0007669"/>
    <property type="project" value="InterPro"/>
</dbReference>
<dbReference type="Pfam" id="PF01535">
    <property type="entry name" value="PPR"/>
    <property type="match status" value="4"/>
</dbReference>
<dbReference type="Pfam" id="PF20431">
    <property type="entry name" value="E_motif"/>
    <property type="match status" value="1"/>
</dbReference>
<dbReference type="RefSeq" id="XP_010940369.1">
    <property type="nucleotide sequence ID" value="XM_010942067.3"/>
</dbReference>
<dbReference type="Pfam" id="PF13041">
    <property type="entry name" value="PPR_2"/>
    <property type="match status" value="3"/>
</dbReference>
<feature type="repeat" description="PPR" evidence="2">
    <location>
        <begin position="176"/>
        <end position="210"/>
    </location>
</feature>
<dbReference type="InterPro" id="IPR002885">
    <property type="entry name" value="PPR_rpt"/>
</dbReference>
<name>A0A6I9SAG2_ELAGV</name>
<evidence type="ECO:0000256" key="1">
    <source>
        <dbReference type="ARBA" id="ARBA00022737"/>
    </source>
</evidence>
<reference evidence="4" key="1">
    <citation type="submission" date="2025-08" db="UniProtKB">
        <authorList>
            <consortium name="RefSeq"/>
        </authorList>
    </citation>
    <scope>IDENTIFICATION</scope>
</reference>
<dbReference type="PROSITE" id="PS51375">
    <property type="entry name" value="PPR"/>
    <property type="match status" value="5"/>
</dbReference>
<protein>
    <submittedName>
        <fullName evidence="4">Pentatricopeptide repeat-containing protein At4g33170</fullName>
    </submittedName>
</protein>
<feature type="repeat" description="PPR" evidence="2">
    <location>
        <begin position="377"/>
        <end position="407"/>
    </location>
</feature>
<dbReference type="InterPro" id="IPR046848">
    <property type="entry name" value="E_motif"/>
</dbReference>
<feature type="repeat" description="PPR" evidence="2">
    <location>
        <begin position="106"/>
        <end position="140"/>
    </location>
</feature>
<dbReference type="Proteomes" id="UP000504607">
    <property type="component" value="Chromosome 16"/>
</dbReference>
<dbReference type="GO" id="GO:0003723">
    <property type="term" value="F:RNA binding"/>
    <property type="evidence" value="ECO:0007669"/>
    <property type="project" value="InterPro"/>
</dbReference>
<dbReference type="AlphaFoldDB" id="A0A6I9SAG2"/>
<dbReference type="FunCoup" id="A0A6I9SAG2">
    <property type="interactions" value="3"/>
</dbReference>
<evidence type="ECO:0000256" key="2">
    <source>
        <dbReference type="PROSITE-ProRule" id="PRU00708"/>
    </source>
</evidence>
<evidence type="ECO:0000313" key="4">
    <source>
        <dbReference type="RefSeq" id="XP_010940369.1"/>
    </source>
</evidence>
<dbReference type="InterPro" id="IPR011990">
    <property type="entry name" value="TPR-like_helical_dom_sf"/>
</dbReference>
<organism evidence="3 4">
    <name type="scientific">Elaeis guineensis var. tenera</name>
    <name type="common">Oil palm</name>
    <dbReference type="NCBI Taxonomy" id="51953"/>
    <lineage>
        <taxon>Eukaryota</taxon>
        <taxon>Viridiplantae</taxon>
        <taxon>Streptophyta</taxon>
        <taxon>Embryophyta</taxon>
        <taxon>Tracheophyta</taxon>
        <taxon>Spermatophyta</taxon>
        <taxon>Magnoliopsida</taxon>
        <taxon>Liliopsida</taxon>
        <taxon>Arecaceae</taxon>
        <taxon>Arecoideae</taxon>
        <taxon>Cocoseae</taxon>
        <taxon>Elaeidinae</taxon>
        <taxon>Elaeis</taxon>
    </lineage>
</organism>
<dbReference type="PANTHER" id="PTHR47926:SF349">
    <property type="entry name" value="(WILD MALAYSIAN BANANA) HYPOTHETICAL PROTEIN"/>
    <property type="match status" value="1"/>
</dbReference>
<sequence>MPRCPLLLPRSSRTPLTIPRALLCRLYTSNLSPDEEHEVERHAHLLHRCAQTSNLQLGTAIHARLLKRTLLVCSLFLQNHLLNMYFKCTRDPSLPLRLFDEMPQRNIVSWSAAIAGLVQCNRPREALSLFHQMRRAGMRPNEFTLVSALNASSLSGGPGHAQQLYAQVIQLGFESNVFLVNAFLTALIRNGKLSEAKEMFEKCPNRDVVSWNSMIAGYLQFSYSEVWGFWCRIIKEGVNPDEFSFSSVLTGLAATSSLRSGVQVHAQLIKYGVGDDACVGNSLVDMYLKNRDLVGGFKAFSYMPQRDVVAWTHMAAGCLHCGEPAKALEITYQMKLVGIIPNKFTLSTTLTACSSLASLEEGKKAHAFRIKLGVDIDECVDNALIDMYARCGSMDCAWGVFRSMKEQSVITWTTMIMGFAQNGLAREALEVFDQMILEHVEPNYITFICVLYACSQGGFIGEGWKYFNSMTCDYNIDPGEDHYACMVDLLGKAGKIAEAEALIMNMPFRPGALVWQTLLGACRLHGDVEIGKRAAEQALVLEKDPSTYVLLSNMFANTDNWDGVGQIRELMEDGEVKKVPGTSWIETAYGSNYPILSQHGAQA</sequence>
<dbReference type="GeneID" id="105058972"/>
<feature type="repeat" description="PPR" evidence="2">
    <location>
        <begin position="307"/>
        <end position="341"/>
    </location>
</feature>
<keyword evidence="3" id="KW-1185">Reference proteome</keyword>
<dbReference type="InParanoid" id="A0A6I9SAG2"/>
<dbReference type="InterPro" id="IPR046960">
    <property type="entry name" value="PPR_At4g14850-like_plant"/>
</dbReference>
<proteinExistence type="predicted"/>
<gene>
    <name evidence="4" type="primary">LOC105058972</name>
</gene>
<dbReference type="FunFam" id="1.25.40.10:FF:001681">
    <property type="entry name" value="Pentatricopeptide repeat-containing protein At4g33170 family"/>
    <property type="match status" value="1"/>
</dbReference>
<feature type="repeat" description="PPR" evidence="2">
    <location>
        <begin position="408"/>
        <end position="442"/>
    </location>
</feature>
<dbReference type="KEGG" id="egu:105058972"/>
<dbReference type="NCBIfam" id="TIGR00756">
    <property type="entry name" value="PPR"/>
    <property type="match status" value="3"/>
</dbReference>
<accession>A0A6I9SAG2</accession>
<evidence type="ECO:0000313" key="3">
    <source>
        <dbReference type="Proteomes" id="UP000504607"/>
    </source>
</evidence>